<dbReference type="Proteomes" id="UP001283361">
    <property type="component" value="Unassembled WGS sequence"/>
</dbReference>
<evidence type="ECO:0000313" key="2">
    <source>
        <dbReference type="Proteomes" id="UP001283361"/>
    </source>
</evidence>
<accession>A0AAE0XX14</accession>
<reference evidence="1" key="1">
    <citation type="journal article" date="2023" name="G3 (Bethesda)">
        <title>A reference genome for the long-term kleptoplast-retaining sea slug Elysia crispata morphotype clarki.</title>
        <authorList>
            <person name="Eastman K.E."/>
            <person name="Pendleton A.L."/>
            <person name="Shaikh M.A."/>
            <person name="Suttiyut T."/>
            <person name="Ogas R."/>
            <person name="Tomko P."/>
            <person name="Gavelis G."/>
            <person name="Widhalm J.R."/>
            <person name="Wisecaver J.H."/>
        </authorList>
    </citation>
    <scope>NUCLEOTIDE SEQUENCE</scope>
    <source>
        <strain evidence="1">ECLA1</strain>
    </source>
</reference>
<gene>
    <name evidence="1" type="ORF">RRG08_041960</name>
</gene>
<name>A0AAE0XX14_9GAST</name>
<organism evidence="1 2">
    <name type="scientific">Elysia crispata</name>
    <name type="common">lettuce slug</name>
    <dbReference type="NCBI Taxonomy" id="231223"/>
    <lineage>
        <taxon>Eukaryota</taxon>
        <taxon>Metazoa</taxon>
        <taxon>Spiralia</taxon>
        <taxon>Lophotrochozoa</taxon>
        <taxon>Mollusca</taxon>
        <taxon>Gastropoda</taxon>
        <taxon>Heterobranchia</taxon>
        <taxon>Euthyneura</taxon>
        <taxon>Panpulmonata</taxon>
        <taxon>Sacoglossa</taxon>
        <taxon>Placobranchoidea</taxon>
        <taxon>Plakobranchidae</taxon>
        <taxon>Elysia</taxon>
    </lineage>
</organism>
<sequence length="86" mass="9448">MNYQKRQSYLVAVVDSSVYRVQVGLLVELKSETVLCCSACCLLKPCASHKVGSRCRPYQRNTVMTNLGGGESVLSTCIFSLNVHCT</sequence>
<keyword evidence="2" id="KW-1185">Reference proteome</keyword>
<protein>
    <submittedName>
        <fullName evidence="1">Uncharacterized protein</fullName>
    </submittedName>
</protein>
<evidence type="ECO:0000313" key="1">
    <source>
        <dbReference type="EMBL" id="KAK3722357.1"/>
    </source>
</evidence>
<dbReference type="EMBL" id="JAWDGP010007375">
    <property type="protein sequence ID" value="KAK3722357.1"/>
    <property type="molecule type" value="Genomic_DNA"/>
</dbReference>
<dbReference type="AlphaFoldDB" id="A0AAE0XX14"/>
<proteinExistence type="predicted"/>
<comment type="caution">
    <text evidence="1">The sequence shown here is derived from an EMBL/GenBank/DDBJ whole genome shotgun (WGS) entry which is preliminary data.</text>
</comment>